<feature type="region of interest" description="Disordered" evidence="15">
    <location>
        <begin position="729"/>
        <end position="771"/>
    </location>
</feature>
<dbReference type="GO" id="GO:0005886">
    <property type="term" value="C:plasma membrane"/>
    <property type="evidence" value="ECO:0007669"/>
    <property type="project" value="UniProtKB-SubCell"/>
</dbReference>
<evidence type="ECO:0000256" key="10">
    <source>
        <dbReference type="ARBA" id="ARBA00022989"/>
    </source>
</evidence>
<dbReference type="InterPro" id="IPR000719">
    <property type="entry name" value="Prot_kinase_dom"/>
</dbReference>
<keyword evidence="11 16" id="KW-0472">Membrane</keyword>
<evidence type="ECO:0000256" key="12">
    <source>
        <dbReference type="ARBA" id="ARBA00047899"/>
    </source>
</evidence>
<keyword evidence="5" id="KW-0808">Transferase</keyword>
<dbReference type="Pfam" id="PF07714">
    <property type="entry name" value="PK_Tyr_Ser-Thr"/>
    <property type="match status" value="1"/>
</dbReference>
<dbReference type="SMART" id="SM00220">
    <property type="entry name" value="S_TKc"/>
    <property type="match status" value="1"/>
</dbReference>
<dbReference type="CDD" id="cd14066">
    <property type="entry name" value="STKc_IRAK"/>
    <property type="match status" value="1"/>
</dbReference>
<proteinExistence type="predicted"/>
<evidence type="ECO:0000256" key="8">
    <source>
        <dbReference type="ARBA" id="ARBA00022777"/>
    </source>
</evidence>
<dbReference type="InterPro" id="IPR047117">
    <property type="entry name" value="PERK1-13-like"/>
</dbReference>
<evidence type="ECO:0000259" key="17">
    <source>
        <dbReference type="PROSITE" id="PS50011"/>
    </source>
</evidence>
<dbReference type="EMBL" id="JAAWWB010000016">
    <property type="protein sequence ID" value="KAG6764735.1"/>
    <property type="molecule type" value="Genomic_DNA"/>
</dbReference>
<keyword evidence="19" id="KW-1185">Reference proteome</keyword>
<feature type="binding site" evidence="14">
    <location>
        <position position="405"/>
    </location>
    <ligand>
        <name>ATP</name>
        <dbReference type="ChEBI" id="CHEBI:30616"/>
    </ligand>
</feature>
<dbReference type="PANTHER" id="PTHR47982:SF44">
    <property type="entry name" value="PROLINE-RICH RECEPTOR-LIKE PROTEIN KINASE PERK13-RELATED"/>
    <property type="match status" value="1"/>
</dbReference>
<keyword evidence="9 14" id="KW-0067">ATP-binding</keyword>
<dbReference type="PANTHER" id="PTHR47982">
    <property type="entry name" value="PROLINE-RICH RECEPTOR-LIKE PROTEIN KINASE PERK4"/>
    <property type="match status" value="1"/>
</dbReference>
<feature type="compositionally biased region" description="Low complexity" evidence="15">
    <location>
        <begin position="1"/>
        <end position="17"/>
    </location>
</feature>
<evidence type="ECO:0000256" key="13">
    <source>
        <dbReference type="ARBA" id="ARBA00048679"/>
    </source>
</evidence>
<comment type="catalytic activity">
    <reaction evidence="13">
        <text>L-seryl-[protein] + ATP = O-phospho-L-seryl-[protein] + ADP + H(+)</text>
        <dbReference type="Rhea" id="RHEA:17989"/>
        <dbReference type="Rhea" id="RHEA-COMP:9863"/>
        <dbReference type="Rhea" id="RHEA-COMP:11604"/>
        <dbReference type="ChEBI" id="CHEBI:15378"/>
        <dbReference type="ChEBI" id="CHEBI:29999"/>
        <dbReference type="ChEBI" id="CHEBI:30616"/>
        <dbReference type="ChEBI" id="CHEBI:83421"/>
        <dbReference type="ChEBI" id="CHEBI:456216"/>
        <dbReference type="EC" id="2.7.11.1"/>
    </reaction>
</comment>
<dbReference type="InterPro" id="IPR001245">
    <property type="entry name" value="Ser-Thr/Tyr_kinase_cat_dom"/>
</dbReference>
<gene>
    <name evidence="18" type="ORF">POTOM_032219</name>
</gene>
<comment type="caution">
    <text evidence="18">The sequence shown here is derived from an EMBL/GenBank/DDBJ whole genome shotgun (WGS) entry which is preliminary data.</text>
</comment>
<evidence type="ECO:0000256" key="3">
    <source>
        <dbReference type="ARBA" id="ARBA00022475"/>
    </source>
</evidence>
<keyword evidence="8" id="KW-0418">Kinase</keyword>
<dbReference type="EC" id="2.7.11.1" evidence="2"/>
<keyword evidence="4" id="KW-0723">Serine/threonine-protein kinase</keyword>
<keyword evidence="3" id="KW-1003">Cell membrane</keyword>
<keyword evidence="7 14" id="KW-0547">Nucleotide-binding</keyword>
<keyword evidence="10 16" id="KW-1133">Transmembrane helix</keyword>
<dbReference type="PROSITE" id="PS00108">
    <property type="entry name" value="PROTEIN_KINASE_ST"/>
    <property type="match status" value="1"/>
</dbReference>
<comment type="subcellular location">
    <subcellularLocation>
        <location evidence="1">Cell membrane</location>
        <topology evidence="1">Single-pass membrane protein</topology>
    </subcellularLocation>
</comment>
<feature type="compositionally biased region" description="Polar residues" evidence="15">
    <location>
        <begin position="186"/>
        <end position="207"/>
    </location>
</feature>
<evidence type="ECO:0000256" key="5">
    <source>
        <dbReference type="ARBA" id="ARBA00022679"/>
    </source>
</evidence>
<feature type="compositionally biased region" description="Low complexity" evidence="15">
    <location>
        <begin position="105"/>
        <end position="116"/>
    </location>
</feature>
<feature type="domain" description="Protein kinase" evidence="17">
    <location>
        <begin position="377"/>
        <end position="687"/>
    </location>
</feature>
<dbReference type="PROSITE" id="PS50011">
    <property type="entry name" value="PROTEIN_KINASE_DOM"/>
    <property type="match status" value="1"/>
</dbReference>
<feature type="region of interest" description="Disordered" evidence="15">
    <location>
        <begin position="314"/>
        <end position="352"/>
    </location>
</feature>
<accession>A0A8X8CSE5</accession>
<dbReference type="GO" id="GO:0005524">
    <property type="term" value="F:ATP binding"/>
    <property type="evidence" value="ECO:0007669"/>
    <property type="project" value="UniProtKB-UniRule"/>
</dbReference>
<feature type="compositionally biased region" description="Pro residues" evidence="15">
    <location>
        <begin position="146"/>
        <end position="166"/>
    </location>
</feature>
<feature type="region of interest" description="Disordered" evidence="15">
    <location>
        <begin position="1"/>
        <end position="252"/>
    </location>
</feature>
<dbReference type="InterPro" id="IPR008271">
    <property type="entry name" value="Ser/Thr_kinase_AS"/>
</dbReference>
<keyword evidence="6 16" id="KW-0812">Transmembrane</keyword>
<dbReference type="FunFam" id="3.30.200.20:FF:000212">
    <property type="entry name" value="Proline-rich receptor-like protein kinase PERK8"/>
    <property type="match status" value="1"/>
</dbReference>
<evidence type="ECO:0000256" key="6">
    <source>
        <dbReference type="ARBA" id="ARBA00022692"/>
    </source>
</evidence>
<evidence type="ECO:0000256" key="11">
    <source>
        <dbReference type="ARBA" id="ARBA00023136"/>
    </source>
</evidence>
<feature type="transmembrane region" description="Helical" evidence="16">
    <location>
        <begin position="259"/>
        <end position="284"/>
    </location>
</feature>
<evidence type="ECO:0000256" key="2">
    <source>
        <dbReference type="ARBA" id="ARBA00012513"/>
    </source>
</evidence>
<name>A0A8X8CSE5_POPTO</name>
<dbReference type="Proteomes" id="UP000886885">
    <property type="component" value="Chromosome 8D"/>
</dbReference>
<feature type="compositionally biased region" description="Polar residues" evidence="15">
    <location>
        <begin position="742"/>
        <end position="763"/>
    </location>
</feature>
<evidence type="ECO:0000256" key="4">
    <source>
        <dbReference type="ARBA" id="ARBA00022527"/>
    </source>
</evidence>
<organism evidence="18 19">
    <name type="scientific">Populus tomentosa</name>
    <name type="common">Chinese white poplar</name>
    <dbReference type="NCBI Taxonomy" id="118781"/>
    <lineage>
        <taxon>Eukaryota</taxon>
        <taxon>Viridiplantae</taxon>
        <taxon>Streptophyta</taxon>
        <taxon>Embryophyta</taxon>
        <taxon>Tracheophyta</taxon>
        <taxon>Spermatophyta</taxon>
        <taxon>Magnoliopsida</taxon>
        <taxon>eudicotyledons</taxon>
        <taxon>Gunneridae</taxon>
        <taxon>Pentapetalae</taxon>
        <taxon>rosids</taxon>
        <taxon>fabids</taxon>
        <taxon>Malpighiales</taxon>
        <taxon>Salicaceae</taxon>
        <taxon>Saliceae</taxon>
        <taxon>Populus</taxon>
    </lineage>
</organism>
<feature type="compositionally biased region" description="Polar residues" evidence="15">
    <location>
        <begin position="226"/>
        <end position="240"/>
    </location>
</feature>
<dbReference type="GO" id="GO:0004674">
    <property type="term" value="F:protein serine/threonine kinase activity"/>
    <property type="evidence" value="ECO:0007669"/>
    <property type="project" value="UniProtKB-KW"/>
</dbReference>
<feature type="compositionally biased region" description="Polar residues" evidence="15">
    <location>
        <begin position="22"/>
        <end position="36"/>
    </location>
</feature>
<dbReference type="InterPro" id="IPR017441">
    <property type="entry name" value="Protein_kinase_ATP_BS"/>
</dbReference>
<evidence type="ECO:0000256" key="16">
    <source>
        <dbReference type="SAM" id="Phobius"/>
    </source>
</evidence>
<dbReference type="PROSITE" id="PS00107">
    <property type="entry name" value="PROTEIN_KINASE_ATP"/>
    <property type="match status" value="1"/>
</dbReference>
<evidence type="ECO:0000256" key="7">
    <source>
        <dbReference type="ARBA" id="ARBA00022741"/>
    </source>
</evidence>
<feature type="compositionally biased region" description="Pro residues" evidence="15">
    <location>
        <begin position="117"/>
        <end position="135"/>
    </location>
</feature>
<evidence type="ECO:0000256" key="9">
    <source>
        <dbReference type="ARBA" id="ARBA00022840"/>
    </source>
</evidence>
<evidence type="ECO:0000256" key="1">
    <source>
        <dbReference type="ARBA" id="ARBA00004162"/>
    </source>
</evidence>
<feature type="compositionally biased region" description="Pro residues" evidence="15">
    <location>
        <begin position="64"/>
        <end position="102"/>
    </location>
</feature>
<protein>
    <recommendedName>
        <fullName evidence="2">non-specific serine/threonine protein kinase</fullName>
        <ecNumber evidence="2">2.7.11.1</ecNumber>
    </recommendedName>
</protein>
<dbReference type="OrthoDB" id="4062651at2759"/>
<evidence type="ECO:0000256" key="15">
    <source>
        <dbReference type="SAM" id="MobiDB-lite"/>
    </source>
</evidence>
<dbReference type="AlphaFoldDB" id="A0A8X8CSE5"/>
<comment type="catalytic activity">
    <reaction evidence="12">
        <text>L-threonyl-[protein] + ATP = O-phospho-L-threonyl-[protein] + ADP + H(+)</text>
        <dbReference type="Rhea" id="RHEA:46608"/>
        <dbReference type="Rhea" id="RHEA-COMP:11060"/>
        <dbReference type="Rhea" id="RHEA-COMP:11605"/>
        <dbReference type="ChEBI" id="CHEBI:15378"/>
        <dbReference type="ChEBI" id="CHEBI:30013"/>
        <dbReference type="ChEBI" id="CHEBI:30616"/>
        <dbReference type="ChEBI" id="CHEBI:61977"/>
        <dbReference type="ChEBI" id="CHEBI:456216"/>
        <dbReference type="EC" id="2.7.11.1"/>
    </reaction>
</comment>
<evidence type="ECO:0000256" key="14">
    <source>
        <dbReference type="PROSITE-ProRule" id="PRU10141"/>
    </source>
</evidence>
<evidence type="ECO:0000313" key="18">
    <source>
        <dbReference type="EMBL" id="KAG6764735.1"/>
    </source>
</evidence>
<reference evidence="18" key="1">
    <citation type="journal article" date="2020" name="bioRxiv">
        <title>Hybrid origin of Populus tomentosa Carr. identified through genome sequencing and phylogenomic analysis.</title>
        <authorList>
            <person name="An X."/>
            <person name="Gao K."/>
            <person name="Chen Z."/>
            <person name="Li J."/>
            <person name="Yang X."/>
            <person name="Yang X."/>
            <person name="Zhou J."/>
            <person name="Guo T."/>
            <person name="Zhao T."/>
            <person name="Huang S."/>
            <person name="Miao D."/>
            <person name="Khan W.U."/>
            <person name="Rao P."/>
            <person name="Ye M."/>
            <person name="Lei B."/>
            <person name="Liao W."/>
            <person name="Wang J."/>
            <person name="Ji L."/>
            <person name="Li Y."/>
            <person name="Guo B."/>
            <person name="Mustafa N.S."/>
            <person name="Li S."/>
            <person name="Yun Q."/>
            <person name="Keller S.R."/>
            <person name="Mao J."/>
            <person name="Zhang R."/>
            <person name="Strauss S.H."/>
        </authorList>
    </citation>
    <scope>NUCLEOTIDE SEQUENCE</scope>
    <source>
        <strain evidence="18">GM15</strain>
        <tissue evidence="18">Leaf</tissue>
    </source>
</reference>
<evidence type="ECO:0000313" key="19">
    <source>
        <dbReference type="Proteomes" id="UP000886885"/>
    </source>
</evidence>
<sequence length="771" mass="82105">MSNSVGNPPPGSSSNESFPLQVDTNSTLSSGPSPSATDGEESAALVDDTATPPPNSTNVDSPQTPEPSSPPPTSKSPPPPPPSPPPPPPPTTSNHSPPPSPPLVSNSTKSNSSPPLKLSPPPNSPPPSPNPPPTPAKKESSSSSVPSPPPPAASPPPAGKFVPPPLSGDVQQSPPPPAEFKPSLSPPISNASPKTLDSNSNPSNSGRVPTDSRFHSPPVPGASPSGHPSSTSTDATNHNVPRTPPAPGNESNEAGGKTIIAAAVGAAVTGLFLLTLIAAIFLVVKSRKKRVANASGHYMPPKSLTLKTDEYHYGQQQQSVRLTGPGSPPYHLQSAPSESHGSQRGYMYNGGGPDSDVIDTGKTFFSYHELMEITNGFARQNIIGEGGFGCVYKGCMADGKVVAVKQLKAGSGQGDREFKAEVEIISRVHHRHLVSLVGYCISDNQRLLIYEFVPNKTLEHHLHGKELPVLDWPKRLKIAIGSAKGLAYLHEDCNPKIIHRDIKSANILLDDAFEAQASLRLSKLDSLQNEVSLLALHCYLRAISYVQVADFGLARLNDTTQTHVSTRVMGTFGYLAPEYASSGKLTDRSDVFSFGVVLLELITGRKSVDASQPLGDESLVEWARPLLIQALETGELGELVDTRLEKHYVESELFRMVETAAACVRHLAPKRPRMMQVVRALDSGGELSDLSNGVKFGQSTAYDSGQYNQEISNFRRMALVSNGSSEFDSCSGDYSARDTSREQPTSGDYTSSDSETRAMNRTGSYVGRRFR</sequence>